<accession>A0A8K0X931</accession>
<dbReference type="Proteomes" id="UP000813385">
    <property type="component" value="Unassembled WGS sequence"/>
</dbReference>
<sequence>MAGRPQLQVQVQQPRAVHHVHDAQRQYHEQMTRKQSKRSKHGSLPPDSEVFRQTAYASIWGDMSRDGSVAEVRTPRRLQHKRRYSAAPVVQYSAGDENHLKAPARFFPPTMASTTVLAPRVTPSYHGASSEFYPLELDQPVSGYVGKNSRDVGRLPHSAAPAGFEKHSLLHQKGGEGYPFVLNRPRKLSAATTVTVTPVTPSDGFDSRSRSSSWSSQATMVSKESVRYPTYHSDLGPRTPSPVKTVFNKTVMRQPGELFASLPPSVMSTILVKLRESHLEPKSDSCSTCWMRDVCAMAVVSRKWHGLARNILYEDIQLNGSDAAPQKKRYKLNHSSRLILLRRSLRANPQLAALVRSLKVPALPAGVALAEYHDLVATLVMECPNFERLVGLHPRYDHSYSRLFHALSTRQNLRQMDWIMDSPAEPLAQQPRSRSGARPGSSSAKSAQMTRSRRNSGPSSGGLGAHEMAAFLEHHVNWRQLTTLTIHCLPGATQAPEGLVTKTLRLLPSLRHVCLSRLSPTAFNDHSLQALPALESLSLSHMAGVTSSGLSAFATLPSSQAMTRLTLRHVNLDSLPALVRIFSNLVNLRTFSLVQTFAPSLPEDTMIWLMPYLASSSLRRLHWDITTPSSLAHAADSILSRSIAANGFPELRFLRTPNDPEGVFQSLCQPVDRIETASDRFRFPGQNSVGLISRCGTIDSLTSLSTGSDSSVQSFGPRTPTSPSVVTLRETSDLRDARQAAQARLEAARHQPRFLVHVTDEEGYLVDEFSMAGHMGTIGSRIRYDLSSDFGARDEKGGLVDIDDVMAHCGEDTNEREGCTGRWNMSTNGNFDRKEKEKWWHSERGRWAGPQMA</sequence>
<dbReference type="Gene3D" id="3.80.10.10">
    <property type="entry name" value="Ribonuclease Inhibitor"/>
    <property type="match status" value="1"/>
</dbReference>
<dbReference type="SUPFAM" id="SSF52058">
    <property type="entry name" value="L domain-like"/>
    <property type="match status" value="1"/>
</dbReference>
<dbReference type="AlphaFoldDB" id="A0A8K0X931"/>
<dbReference type="OrthoDB" id="3210378at2759"/>
<dbReference type="InterPro" id="IPR032675">
    <property type="entry name" value="LRR_dom_sf"/>
</dbReference>
<feature type="region of interest" description="Disordered" evidence="1">
    <location>
        <begin position="26"/>
        <end position="48"/>
    </location>
</feature>
<evidence type="ECO:0000256" key="1">
    <source>
        <dbReference type="SAM" id="MobiDB-lite"/>
    </source>
</evidence>
<organism evidence="2 3">
    <name type="scientific">Plectosphaerella cucumerina</name>
    <dbReference type="NCBI Taxonomy" id="40658"/>
    <lineage>
        <taxon>Eukaryota</taxon>
        <taxon>Fungi</taxon>
        <taxon>Dikarya</taxon>
        <taxon>Ascomycota</taxon>
        <taxon>Pezizomycotina</taxon>
        <taxon>Sordariomycetes</taxon>
        <taxon>Hypocreomycetidae</taxon>
        <taxon>Glomerellales</taxon>
        <taxon>Plectosphaerellaceae</taxon>
        <taxon>Plectosphaerella</taxon>
    </lineage>
</organism>
<evidence type="ECO:0000313" key="3">
    <source>
        <dbReference type="Proteomes" id="UP000813385"/>
    </source>
</evidence>
<protein>
    <recommendedName>
        <fullName evidence="4">F-box domain-containing protein</fullName>
    </recommendedName>
</protein>
<reference evidence="2" key="1">
    <citation type="journal article" date="2021" name="Nat. Commun.">
        <title>Genetic determinants of endophytism in the Arabidopsis root mycobiome.</title>
        <authorList>
            <person name="Mesny F."/>
            <person name="Miyauchi S."/>
            <person name="Thiergart T."/>
            <person name="Pickel B."/>
            <person name="Atanasova L."/>
            <person name="Karlsson M."/>
            <person name="Huettel B."/>
            <person name="Barry K.W."/>
            <person name="Haridas S."/>
            <person name="Chen C."/>
            <person name="Bauer D."/>
            <person name="Andreopoulos W."/>
            <person name="Pangilinan J."/>
            <person name="LaButti K."/>
            <person name="Riley R."/>
            <person name="Lipzen A."/>
            <person name="Clum A."/>
            <person name="Drula E."/>
            <person name="Henrissat B."/>
            <person name="Kohler A."/>
            <person name="Grigoriev I.V."/>
            <person name="Martin F.M."/>
            <person name="Hacquard S."/>
        </authorList>
    </citation>
    <scope>NUCLEOTIDE SEQUENCE</scope>
    <source>
        <strain evidence="2">MPI-CAGE-AT-0016</strain>
    </source>
</reference>
<evidence type="ECO:0008006" key="4">
    <source>
        <dbReference type="Google" id="ProtNLM"/>
    </source>
</evidence>
<proteinExistence type="predicted"/>
<feature type="region of interest" description="Disordered" evidence="1">
    <location>
        <begin position="425"/>
        <end position="464"/>
    </location>
</feature>
<feature type="compositionally biased region" description="Low complexity" evidence="1">
    <location>
        <begin position="431"/>
        <end position="447"/>
    </location>
</feature>
<name>A0A8K0X931_9PEZI</name>
<dbReference type="EMBL" id="JAGPXD010000001">
    <property type="protein sequence ID" value="KAH7375949.1"/>
    <property type="molecule type" value="Genomic_DNA"/>
</dbReference>
<evidence type="ECO:0000313" key="2">
    <source>
        <dbReference type="EMBL" id="KAH7375949.1"/>
    </source>
</evidence>
<keyword evidence="3" id="KW-1185">Reference proteome</keyword>
<comment type="caution">
    <text evidence="2">The sequence shown here is derived from an EMBL/GenBank/DDBJ whole genome shotgun (WGS) entry which is preliminary data.</text>
</comment>
<gene>
    <name evidence="2" type="ORF">B0T11DRAFT_271281</name>
</gene>